<comment type="subcellular location">
    <subcellularLocation>
        <location evidence="1">Golgi apparatus membrane</location>
        <topology evidence="1">Peripheral membrane protein</topology>
    </subcellularLocation>
</comment>
<keyword evidence="7" id="KW-0472">Membrane</keyword>
<evidence type="ECO:0000256" key="7">
    <source>
        <dbReference type="ARBA" id="ARBA00023136"/>
    </source>
</evidence>
<dbReference type="GO" id="GO:0000139">
    <property type="term" value="C:Golgi membrane"/>
    <property type="evidence" value="ECO:0007669"/>
    <property type="project" value="UniProtKB-SubCell"/>
</dbReference>
<evidence type="ECO:0000256" key="3">
    <source>
        <dbReference type="ARBA" id="ARBA00020978"/>
    </source>
</evidence>
<protein>
    <recommendedName>
        <fullName evidence="3">Conserved oligomeric Golgi complex subunit 1</fullName>
    </recommendedName>
</protein>
<reference evidence="9" key="1">
    <citation type="journal article" date="2017" name="Nat. Commun.">
        <title>The asparagus genome sheds light on the origin and evolution of a young Y chromosome.</title>
        <authorList>
            <person name="Harkess A."/>
            <person name="Zhou J."/>
            <person name="Xu C."/>
            <person name="Bowers J.E."/>
            <person name="Van der Hulst R."/>
            <person name="Ayyampalayam S."/>
            <person name="Mercati F."/>
            <person name="Riccardi P."/>
            <person name="McKain M.R."/>
            <person name="Kakrana A."/>
            <person name="Tang H."/>
            <person name="Ray J."/>
            <person name="Groenendijk J."/>
            <person name="Arikit S."/>
            <person name="Mathioni S.M."/>
            <person name="Nakano M."/>
            <person name="Shan H."/>
            <person name="Telgmann-Rauber A."/>
            <person name="Kanno A."/>
            <person name="Yue Z."/>
            <person name="Chen H."/>
            <person name="Li W."/>
            <person name="Chen Y."/>
            <person name="Xu X."/>
            <person name="Zhang Y."/>
            <person name="Luo S."/>
            <person name="Chen H."/>
            <person name="Gao J."/>
            <person name="Mao Z."/>
            <person name="Pires J.C."/>
            <person name="Luo M."/>
            <person name="Kudrna D."/>
            <person name="Wing R.A."/>
            <person name="Meyers B.C."/>
            <person name="Yi K."/>
            <person name="Kong H."/>
            <person name="Lavrijsen P."/>
            <person name="Sunseri F."/>
            <person name="Falavigna A."/>
            <person name="Ye Y."/>
            <person name="Leebens-Mack J.H."/>
            <person name="Chen G."/>
        </authorList>
    </citation>
    <scope>NUCLEOTIDE SEQUENCE [LARGE SCALE GENOMIC DNA]</scope>
    <source>
        <strain evidence="9">cv. DH0086</strain>
    </source>
</reference>
<evidence type="ECO:0000256" key="6">
    <source>
        <dbReference type="ARBA" id="ARBA00023034"/>
    </source>
</evidence>
<dbReference type="Proteomes" id="UP000243459">
    <property type="component" value="Chromosome 7"/>
</dbReference>
<comment type="similarity">
    <text evidence="2">Belongs to the COG1 family.</text>
</comment>
<dbReference type="PANTHER" id="PTHR31658:SF0">
    <property type="entry name" value="CONSERVED OLIGOMERIC GOLGI COMPLEX SUBUNIT 1"/>
    <property type="match status" value="1"/>
</dbReference>
<evidence type="ECO:0000256" key="1">
    <source>
        <dbReference type="ARBA" id="ARBA00004395"/>
    </source>
</evidence>
<dbReference type="Gramene" id="ONK64679">
    <property type="protein sequence ID" value="ONK64679"/>
    <property type="gene ID" value="A4U43_C07F28710"/>
</dbReference>
<dbReference type="GO" id="GO:0017119">
    <property type="term" value="C:Golgi transport complex"/>
    <property type="evidence" value="ECO:0007669"/>
    <property type="project" value="InterPro"/>
</dbReference>
<evidence type="ECO:0000256" key="4">
    <source>
        <dbReference type="ARBA" id="ARBA00022448"/>
    </source>
</evidence>
<gene>
    <name evidence="8" type="ORF">A4U43_C07F28710</name>
</gene>
<sequence>MKSSCESIESNISAIESAIDSLSPSENPSSASNLSQNPARAKIYGIACRVKYLVDTPENIWGCLDESMLLEASGRYLRAKEVHGLVTACGGADLDVMSRFPLLKHQWEIVESFKTQISQKSRERLTDQDLMVGSYADALAAAATIDDLNPEQVLGLFLESRRLWILQKLAGLVTDRDSSSSSSILCDVMRIIRASLGQVGELFLMALNEMPLFYKLVLGSPPGTQLFGGIPNPEEEVRLWKSHREKLESAMVLLKPEIVAVSCSSWLTSCCDEIFGQMANKKRLVDSIESGDELASVQKRVRETLDGREGLEQSLEQWLMSVFGSDIESPWNQIRGLILKERKDILEDRLEQAFVRRMKEIVESGFNDLKKEISKKMILHHT</sequence>
<accession>A0A5P1EIR3</accession>
<dbReference type="InterPro" id="IPR033370">
    <property type="entry name" value="COG1"/>
</dbReference>
<keyword evidence="5" id="KW-0653">Protein transport</keyword>
<name>A0A5P1EIR3_ASPOF</name>
<evidence type="ECO:0000256" key="5">
    <source>
        <dbReference type="ARBA" id="ARBA00022927"/>
    </source>
</evidence>
<organism evidence="8 9">
    <name type="scientific">Asparagus officinalis</name>
    <name type="common">Garden asparagus</name>
    <dbReference type="NCBI Taxonomy" id="4686"/>
    <lineage>
        <taxon>Eukaryota</taxon>
        <taxon>Viridiplantae</taxon>
        <taxon>Streptophyta</taxon>
        <taxon>Embryophyta</taxon>
        <taxon>Tracheophyta</taxon>
        <taxon>Spermatophyta</taxon>
        <taxon>Magnoliopsida</taxon>
        <taxon>Liliopsida</taxon>
        <taxon>Asparagales</taxon>
        <taxon>Asparagaceae</taxon>
        <taxon>Asparagoideae</taxon>
        <taxon>Asparagus</taxon>
    </lineage>
</organism>
<dbReference type="AlphaFoldDB" id="A0A5P1EIR3"/>
<evidence type="ECO:0000313" key="9">
    <source>
        <dbReference type="Proteomes" id="UP000243459"/>
    </source>
</evidence>
<proteinExistence type="inferred from homology"/>
<keyword evidence="6" id="KW-0333">Golgi apparatus</keyword>
<dbReference type="GO" id="GO:0006891">
    <property type="term" value="P:intra-Golgi vesicle-mediated transport"/>
    <property type="evidence" value="ECO:0007669"/>
    <property type="project" value="InterPro"/>
</dbReference>
<dbReference type="EMBL" id="CM007387">
    <property type="protein sequence ID" value="ONK64679.1"/>
    <property type="molecule type" value="Genomic_DNA"/>
</dbReference>
<keyword evidence="9" id="KW-1185">Reference proteome</keyword>
<dbReference type="PANTHER" id="PTHR31658">
    <property type="entry name" value="CONSERVED OLIGOMERIC GOLGI COMPLEX SUBUNIT 1"/>
    <property type="match status" value="1"/>
</dbReference>
<dbReference type="GO" id="GO:0015031">
    <property type="term" value="P:protein transport"/>
    <property type="evidence" value="ECO:0007669"/>
    <property type="project" value="UniProtKB-KW"/>
</dbReference>
<evidence type="ECO:0000256" key="2">
    <source>
        <dbReference type="ARBA" id="ARBA00006653"/>
    </source>
</evidence>
<evidence type="ECO:0000313" key="8">
    <source>
        <dbReference type="EMBL" id="ONK64679.1"/>
    </source>
</evidence>
<keyword evidence="4" id="KW-0813">Transport</keyword>